<dbReference type="GO" id="GO:0060287">
    <property type="term" value="P:epithelial cilium movement involved in determination of left/right asymmetry"/>
    <property type="evidence" value="ECO:0007669"/>
    <property type="project" value="TreeGrafter"/>
</dbReference>
<dbReference type="PANTHER" id="PTHR39063:SF1">
    <property type="entry name" value="OFD1 CENTRIOLE AND CENTRIOLAR SATELLITE PROTEIN"/>
    <property type="match status" value="1"/>
</dbReference>
<comment type="caution">
    <text evidence="3">The sequence shown here is derived from an EMBL/GenBank/DDBJ whole genome shotgun (WGS) entry which is preliminary data.</text>
</comment>
<feature type="coiled-coil region" evidence="1">
    <location>
        <begin position="450"/>
        <end position="566"/>
    </location>
</feature>
<dbReference type="InterPro" id="IPR006594">
    <property type="entry name" value="LisH"/>
</dbReference>
<reference evidence="3 4" key="1">
    <citation type="submission" date="2019-07" db="EMBL/GenBank/DDBJ databases">
        <title>Genomics analysis of Aphanomyces spp. identifies a new class of oomycete effector associated with host adaptation.</title>
        <authorList>
            <person name="Gaulin E."/>
        </authorList>
    </citation>
    <scope>NUCLEOTIDE SEQUENCE [LARGE SCALE GENOMIC DNA]</scope>
    <source>
        <strain evidence="3 4">ATCC 201684</strain>
    </source>
</reference>
<feature type="region of interest" description="Disordered" evidence="2">
    <location>
        <begin position="809"/>
        <end position="1119"/>
    </location>
</feature>
<feature type="compositionally biased region" description="Basic and acidic residues" evidence="2">
    <location>
        <begin position="809"/>
        <end position="868"/>
    </location>
</feature>
<evidence type="ECO:0000313" key="3">
    <source>
        <dbReference type="EMBL" id="KAF0724679.1"/>
    </source>
</evidence>
<feature type="coiled-coil region" evidence="1">
    <location>
        <begin position="323"/>
        <end position="421"/>
    </location>
</feature>
<evidence type="ECO:0000256" key="1">
    <source>
        <dbReference type="SAM" id="Coils"/>
    </source>
</evidence>
<evidence type="ECO:0000256" key="2">
    <source>
        <dbReference type="SAM" id="MobiDB-lite"/>
    </source>
</evidence>
<dbReference type="Pfam" id="PF16045">
    <property type="entry name" value="LisH_2"/>
    <property type="match status" value="1"/>
</dbReference>
<dbReference type="PANTHER" id="PTHR39063">
    <property type="entry name" value="ORAL-FACIAL-DIGITAL SYNDROME 1 PROTEIN HOMOLOG"/>
    <property type="match status" value="1"/>
</dbReference>
<dbReference type="Proteomes" id="UP000481153">
    <property type="component" value="Unassembled WGS sequence"/>
</dbReference>
<feature type="compositionally biased region" description="Polar residues" evidence="2">
    <location>
        <begin position="656"/>
        <end position="674"/>
    </location>
</feature>
<gene>
    <name evidence="3" type="ORF">Ae201684_016742</name>
</gene>
<dbReference type="InterPro" id="IPR055289">
    <property type="entry name" value="OFD1"/>
</dbReference>
<evidence type="ECO:0000313" key="4">
    <source>
        <dbReference type="Proteomes" id="UP000481153"/>
    </source>
</evidence>
<feature type="region of interest" description="Disordered" evidence="2">
    <location>
        <begin position="655"/>
        <end position="707"/>
    </location>
</feature>
<dbReference type="GO" id="GO:0005813">
    <property type="term" value="C:centrosome"/>
    <property type="evidence" value="ECO:0007669"/>
    <property type="project" value="TreeGrafter"/>
</dbReference>
<feature type="compositionally biased region" description="Basic and acidic residues" evidence="2">
    <location>
        <begin position="952"/>
        <end position="1115"/>
    </location>
</feature>
<feature type="region of interest" description="Disordered" evidence="2">
    <location>
        <begin position="1164"/>
        <end position="1193"/>
    </location>
</feature>
<dbReference type="PROSITE" id="PS50896">
    <property type="entry name" value="LISH"/>
    <property type="match status" value="1"/>
</dbReference>
<feature type="compositionally biased region" description="Basic and acidic residues" evidence="2">
    <location>
        <begin position="904"/>
        <end position="940"/>
    </location>
</feature>
<dbReference type="AlphaFoldDB" id="A0A6G0WBP9"/>
<sequence>MMLKVSGNVWTLSWARASPRDKDRAGLTFAPLLHFLHQELPDNIRISSKMDASANKDSSGHEIALSLEQLKSNLFQTFQRDGAVEQIRVHLRTSFVQKLQKTYSPAVEAPREWTLLEKIANSMVCQYLNAKQLKHTLSVFVPEVGQANVPNDMIEKILYASNPPASPSSLWLIDLLEATERRATLMTHDIQTQTIEDDRRFVLENELKRIEDIYLSQSTLQKEQSLRSLEERMIQFQQEYDARHRDQFQKELERMREMEISMMRVEERKKYVKETEALRVELQSEYTAKAQALQDAETLLRTEHLERKTALEADIFELRQTLLRELEHVRAKERQLLSTAELESIKHSNEARRLALLEDNLKLRERQVEETIKAVQAERETQLERVVKEAEARVQEQKRTLQELSDQLNREGQQLKQSQAEYTAIAQRLAHVDAQLTAAKSQQMEQDLKIEELDHEKNMLRSQLQTHLTQLLQAKGDRDEATAALAHAEQVVVRLEREAAALNAIHEKRLHEKEKQVIELQNQLQAAREELVNIKLTGADMLVAVKREMLETMEAERRAAQLHEQNIQMQLFALQTKCSELEATSNRYRAELEDEQVHVASLRHEISSLNGVVNTFKYATDLRKPAFDRPSLTAHRTSTSQQDLLLLQQFDEWKRSQTQQNNPRNHIDNNSSTDEAQETQRLRQSEREATQRRLEEEREHLRQQQEEFKAQIEEKRRVDAMERVAREEKQRAEAIERAAWEEKLRAEANERAEIEAKKLAAIEAERKAQADAKNAILKRLQEENAAREVQEAIARQQAIEKAERERAERLAREAAEKKKWEEDMQVEMARKSQTAREEQERQEKQLKEQELTKKLAQKATEEASRSAEEAEEAAQVTATMQLEVADADDESFSSEDGANQESLESDKNTQEISKQENKVDIESTLRQQEMEQAERKRRQEDEEAEAVQLQQQKERKEAENVENIRRQEEEEDKARELQRQQAEREAEAARLQQEEERRQEDAEKARQEEIAQRVREEQEQAERVRQQQEEEERRRKADEEEEKARLQKEEEDRLRLQHQEAEALRLAAEEAKRLTEAEEKAQAEERAKREEEERMKAAQDEKARQEEEQKKKDSDIMASYLERAKARRAAEKLRLEEEAKAKAAEEAAKAAQVALQAQRAAAEAEEEVKSESGESVISVGGVGNESASSADSF</sequence>
<dbReference type="GO" id="GO:0036064">
    <property type="term" value="C:ciliary basal body"/>
    <property type="evidence" value="ECO:0007669"/>
    <property type="project" value="TreeGrafter"/>
</dbReference>
<feature type="compositionally biased region" description="Basic and acidic residues" evidence="2">
    <location>
        <begin position="678"/>
        <end position="707"/>
    </location>
</feature>
<proteinExistence type="predicted"/>
<organism evidence="3 4">
    <name type="scientific">Aphanomyces euteiches</name>
    <dbReference type="NCBI Taxonomy" id="100861"/>
    <lineage>
        <taxon>Eukaryota</taxon>
        <taxon>Sar</taxon>
        <taxon>Stramenopiles</taxon>
        <taxon>Oomycota</taxon>
        <taxon>Saprolegniomycetes</taxon>
        <taxon>Saprolegniales</taxon>
        <taxon>Verrucalvaceae</taxon>
        <taxon>Aphanomyces</taxon>
    </lineage>
</organism>
<name>A0A6G0WBP9_9STRA</name>
<protein>
    <submittedName>
        <fullName evidence="3">Uncharacterized protein</fullName>
    </submittedName>
</protein>
<keyword evidence="1" id="KW-0175">Coiled coil</keyword>
<keyword evidence="4" id="KW-1185">Reference proteome</keyword>
<dbReference type="EMBL" id="VJMJ01000266">
    <property type="protein sequence ID" value="KAF0724679.1"/>
    <property type="molecule type" value="Genomic_DNA"/>
</dbReference>
<accession>A0A6G0WBP9</accession>
<feature type="coiled-coil region" evidence="1">
    <location>
        <begin position="219"/>
        <end position="268"/>
    </location>
</feature>
<dbReference type="GO" id="GO:0005576">
    <property type="term" value="C:extracellular region"/>
    <property type="evidence" value="ECO:0007669"/>
    <property type="project" value="GOC"/>
</dbReference>
<dbReference type="VEuPathDB" id="FungiDB:AeMF1_001940"/>